<evidence type="ECO:0000313" key="2">
    <source>
        <dbReference type="Proteomes" id="UP001241377"/>
    </source>
</evidence>
<comment type="caution">
    <text evidence="1">The sequence shown here is derived from an EMBL/GenBank/DDBJ whole genome shotgun (WGS) entry which is preliminary data.</text>
</comment>
<keyword evidence="2" id="KW-1185">Reference proteome</keyword>
<reference evidence="1" key="1">
    <citation type="submission" date="2023-04" db="EMBL/GenBank/DDBJ databases">
        <title>Draft Genome sequencing of Naganishia species isolated from polar environments using Oxford Nanopore Technology.</title>
        <authorList>
            <person name="Leo P."/>
            <person name="Venkateswaran K."/>
        </authorList>
    </citation>
    <scope>NUCLEOTIDE SEQUENCE</scope>
    <source>
        <strain evidence="1">MNA-CCFEE 5261</strain>
    </source>
</reference>
<accession>A0ACC2W253</accession>
<name>A0ACC2W253_9TREE</name>
<dbReference type="Proteomes" id="UP001241377">
    <property type="component" value="Unassembled WGS sequence"/>
</dbReference>
<protein>
    <submittedName>
        <fullName evidence="1">Uncharacterized protein</fullName>
    </submittedName>
</protein>
<sequence>MEPLLAEQNQSITYNTSTNEKVIKEVVTKTIELEVTIKHLLQERETTYADGSKDKARQYSTHTGFTLDRDDLTESY</sequence>
<dbReference type="EMBL" id="JASBWR010000032">
    <property type="protein sequence ID" value="KAJ9105820.1"/>
    <property type="molecule type" value="Genomic_DNA"/>
</dbReference>
<proteinExistence type="predicted"/>
<organism evidence="1 2">
    <name type="scientific">Naganishia cerealis</name>
    <dbReference type="NCBI Taxonomy" id="610337"/>
    <lineage>
        <taxon>Eukaryota</taxon>
        <taxon>Fungi</taxon>
        <taxon>Dikarya</taxon>
        <taxon>Basidiomycota</taxon>
        <taxon>Agaricomycotina</taxon>
        <taxon>Tremellomycetes</taxon>
        <taxon>Filobasidiales</taxon>
        <taxon>Filobasidiaceae</taxon>
        <taxon>Naganishia</taxon>
    </lineage>
</organism>
<evidence type="ECO:0000313" key="1">
    <source>
        <dbReference type="EMBL" id="KAJ9105820.1"/>
    </source>
</evidence>
<gene>
    <name evidence="1" type="ORF">QFC19_003388</name>
</gene>